<name>A0A3N9UJB0_9BACI</name>
<evidence type="ECO:0000313" key="2">
    <source>
        <dbReference type="Proteomes" id="UP000274033"/>
    </source>
</evidence>
<dbReference type="RefSeq" id="WP_124761530.1">
    <property type="nucleotide sequence ID" value="NZ_JAFBDY010000001.1"/>
</dbReference>
<organism evidence="1 2">
    <name type="scientific">Lysinibacillus composti</name>
    <dbReference type="NCBI Taxonomy" id="720633"/>
    <lineage>
        <taxon>Bacteria</taxon>
        <taxon>Bacillati</taxon>
        <taxon>Bacillota</taxon>
        <taxon>Bacilli</taxon>
        <taxon>Bacillales</taxon>
        <taxon>Bacillaceae</taxon>
        <taxon>Lysinibacillus</taxon>
    </lineage>
</organism>
<keyword evidence="2" id="KW-1185">Reference proteome</keyword>
<dbReference type="OrthoDB" id="2880456at2"/>
<dbReference type="PROSITE" id="PS51257">
    <property type="entry name" value="PROKAR_LIPOPROTEIN"/>
    <property type="match status" value="1"/>
</dbReference>
<dbReference type="Proteomes" id="UP000274033">
    <property type="component" value="Unassembled WGS sequence"/>
</dbReference>
<sequence>MMIKIIKIVVAVGFLLTIISACGVTEEQPQSVIEDAPTGNASGITLAGQEAPEMIGTLKQMDADEAIITVSGQDIQYRLSDLAKEQIIYQEVDIDQEVTFKTFSIGDQKETVAEFILE</sequence>
<dbReference type="EMBL" id="RRCT01000001">
    <property type="protein sequence ID" value="RQW76064.1"/>
    <property type="molecule type" value="Genomic_DNA"/>
</dbReference>
<accession>A0A3N9UJB0</accession>
<comment type="caution">
    <text evidence="1">The sequence shown here is derived from an EMBL/GenBank/DDBJ whole genome shotgun (WGS) entry which is preliminary data.</text>
</comment>
<reference evidence="1 2" key="1">
    <citation type="journal article" date="2013" name="J. Microbiol.">
        <title>Lysinibacillus chungkukjangi sp. nov., isolated from Chungkukjang, Korean fermented soybean food.</title>
        <authorList>
            <person name="Kim S.J."/>
            <person name="Jang Y.H."/>
            <person name="Hamada M."/>
            <person name="Ahn J.H."/>
            <person name="Weon H.Y."/>
            <person name="Suzuki K."/>
            <person name="Whang K.S."/>
            <person name="Kwon S.W."/>
        </authorList>
    </citation>
    <scope>NUCLEOTIDE SEQUENCE [LARGE SCALE GENOMIC DNA]</scope>
    <source>
        <strain evidence="1 2">MCCC 1A12701</strain>
    </source>
</reference>
<protein>
    <submittedName>
        <fullName evidence="1">Uncharacterized protein</fullName>
    </submittedName>
</protein>
<proteinExistence type="predicted"/>
<dbReference type="AlphaFoldDB" id="A0A3N9UJB0"/>
<evidence type="ECO:0000313" key="1">
    <source>
        <dbReference type="EMBL" id="RQW76064.1"/>
    </source>
</evidence>
<gene>
    <name evidence="1" type="ORF">EBB45_00475</name>
</gene>